<dbReference type="RefSeq" id="WP_183355140.1">
    <property type="nucleotide sequence ID" value="NZ_BLXX01000008.1"/>
</dbReference>
<comment type="cofactor">
    <cofactor evidence="1">
        <name>[4Fe-4S] cluster</name>
        <dbReference type="ChEBI" id="CHEBI:49883"/>
    </cofactor>
</comment>
<dbReference type="CDD" id="cd01335">
    <property type="entry name" value="Radical_SAM"/>
    <property type="match status" value="1"/>
</dbReference>
<feature type="domain" description="Elp3/MiaA/NifB-like radical SAM core" evidence="8">
    <location>
        <begin position="1"/>
        <end position="196"/>
    </location>
</feature>
<dbReference type="InterPro" id="IPR013785">
    <property type="entry name" value="Aldolase_TIM"/>
</dbReference>
<sequence length="345" mass="39328">MDASIIVTYRCPMRCTMCNIWSGPSNPEQEFRPELLEKLPQLAAVNVTGGEPFVREDLGEIVEILFRKTKRVVISTSGWYEDRIYALAAAYPNLGFRVSIEGLSEKNDQLRGRPGGFDRGLRVLLGLRRMGIKDIGFGITVSNHNSADMLWLYELAKGLKLQFATAAFHNSFYFQKDDNRITNLEEVAGNFEELMDRLLRERHPKSWFRAFFNLGLINYIRGGRRMLPCEAGTENFFIDPYGEVLPCNGMEDKYWFQSMGNLHAVDDFMDLWRSKTAAEVRAKVASCPKNCWMIGSASPVMRKYLPKILPWVLKSRLKRLTGRRVSGACCPHYDVGQDPRQGSSS</sequence>
<dbReference type="Pfam" id="PF04055">
    <property type="entry name" value="Radical_SAM"/>
    <property type="match status" value="1"/>
</dbReference>
<dbReference type="SFLD" id="SFLDG01067">
    <property type="entry name" value="SPASM/twitch_domain_containing"/>
    <property type="match status" value="1"/>
</dbReference>
<dbReference type="InterPro" id="IPR058240">
    <property type="entry name" value="rSAM_sf"/>
</dbReference>
<dbReference type="Gene3D" id="3.20.20.70">
    <property type="entry name" value="Aldolase class I"/>
    <property type="match status" value="1"/>
</dbReference>
<accession>A0A6V8MJW3</accession>
<gene>
    <name evidence="9" type="ORF">GMST_26400</name>
</gene>
<dbReference type="InterPro" id="IPR023885">
    <property type="entry name" value="4Fe4S-binding_SPASM_dom"/>
</dbReference>
<dbReference type="SUPFAM" id="SSF102114">
    <property type="entry name" value="Radical SAM enzymes"/>
    <property type="match status" value="1"/>
</dbReference>
<dbReference type="AlphaFoldDB" id="A0A6V8MJW3"/>
<dbReference type="InterPro" id="IPR007197">
    <property type="entry name" value="rSAM"/>
</dbReference>
<evidence type="ECO:0000259" key="8">
    <source>
        <dbReference type="SMART" id="SM00729"/>
    </source>
</evidence>
<dbReference type="InterPro" id="IPR050377">
    <property type="entry name" value="Radical_SAM_PqqE_MftC-like"/>
</dbReference>
<evidence type="ECO:0000256" key="7">
    <source>
        <dbReference type="ARBA" id="ARBA00023014"/>
    </source>
</evidence>
<evidence type="ECO:0000256" key="2">
    <source>
        <dbReference type="ARBA" id="ARBA00022485"/>
    </source>
</evidence>
<protein>
    <recommendedName>
        <fullName evidence="8">Elp3/MiaA/NifB-like radical SAM core domain-containing protein</fullName>
    </recommendedName>
</protein>
<organism evidence="9 10">
    <name type="scientific">Geomonas silvestris</name>
    <dbReference type="NCBI Taxonomy" id="2740184"/>
    <lineage>
        <taxon>Bacteria</taxon>
        <taxon>Pseudomonadati</taxon>
        <taxon>Thermodesulfobacteriota</taxon>
        <taxon>Desulfuromonadia</taxon>
        <taxon>Geobacterales</taxon>
        <taxon>Geobacteraceae</taxon>
        <taxon>Geomonas</taxon>
    </lineage>
</organism>
<dbReference type="Proteomes" id="UP000556026">
    <property type="component" value="Unassembled WGS sequence"/>
</dbReference>
<dbReference type="GO" id="GO:0051539">
    <property type="term" value="F:4 iron, 4 sulfur cluster binding"/>
    <property type="evidence" value="ECO:0007669"/>
    <property type="project" value="UniProtKB-KW"/>
</dbReference>
<reference evidence="10" key="1">
    <citation type="submission" date="2020-06" db="EMBL/GenBank/DDBJ databases">
        <title>Draft genomic sequence of Geomonas sp. Red330.</title>
        <authorList>
            <person name="Itoh H."/>
            <person name="Zhenxing X."/>
            <person name="Ushijima N."/>
            <person name="Masuda Y."/>
            <person name="Shiratori Y."/>
            <person name="Senoo K."/>
        </authorList>
    </citation>
    <scope>NUCLEOTIDE SEQUENCE [LARGE SCALE GENOMIC DNA]</scope>
    <source>
        <strain evidence="10">Red330</strain>
    </source>
</reference>
<evidence type="ECO:0000256" key="6">
    <source>
        <dbReference type="ARBA" id="ARBA00023004"/>
    </source>
</evidence>
<dbReference type="Pfam" id="PF13186">
    <property type="entry name" value="SPASM"/>
    <property type="match status" value="1"/>
</dbReference>
<dbReference type="GO" id="GO:0016491">
    <property type="term" value="F:oxidoreductase activity"/>
    <property type="evidence" value="ECO:0007669"/>
    <property type="project" value="UniProtKB-KW"/>
</dbReference>
<dbReference type="InterPro" id="IPR000385">
    <property type="entry name" value="MoaA_NifB_PqqE_Fe-S-bd_CS"/>
</dbReference>
<evidence type="ECO:0000256" key="5">
    <source>
        <dbReference type="ARBA" id="ARBA00023002"/>
    </source>
</evidence>
<dbReference type="GO" id="GO:0046872">
    <property type="term" value="F:metal ion binding"/>
    <property type="evidence" value="ECO:0007669"/>
    <property type="project" value="UniProtKB-KW"/>
</dbReference>
<proteinExistence type="predicted"/>
<dbReference type="EMBL" id="BLXX01000008">
    <property type="protein sequence ID" value="GFO60315.1"/>
    <property type="molecule type" value="Genomic_DNA"/>
</dbReference>
<dbReference type="PANTHER" id="PTHR11228:SF7">
    <property type="entry name" value="PQQA PEPTIDE CYCLASE"/>
    <property type="match status" value="1"/>
</dbReference>
<keyword evidence="2" id="KW-0004">4Fe-4S</keyword>
<keyword evidence="4" id="KW-0479">Metal-binding</keyword>
<dbReference type="SMART" id="SM00729">
    <property type="entry name" value="Elp3"/>
    <property type="match status" value="1"/>
</dbReference>
<keyword evidence="5" id="KW-0560">Oxidoreductase</keyword>
<evidence type="ECO:0000256" key="4">
    <source>
        <dbReference type="ARBA" id="ARBA00022723"/>
    </source>
</evidence>
<name>A0A6V8MJW3_9BACT</name>
<dbReference type="PANTHER" id="PTHR11228">
    <property type="entry name" value="RADICAL SAM DOMAIN PROTEIN"/>
    <property type="match status" value="1"/>
</dbReference>
<dbReference type="PROSITE" id="PS01305">
    <property type="entry name" value="MOAA_NIFB_PQQE"/>
    <property type="match status" value="1"/>
</dbReference>
<evidence type="ECO:0000313" key="9">
    <source>
        <dbReference type="EMBL" id="GFO60315.1"/>
    </source>
</evidence>
<evidence type="ECO:0000256" key="3">
    <source>
        <dbReference type="ARBA" id="ARBA00022691"/>
    </source>
</evidence>
<evidence type="ECO:0000256" key="1">
    <source>
        <dbReference type="ARBA" id="ARBA00001966"/>
    </source>
</evidence>
<evidence type="ECO:0000313" key="10">
    <source>
        <dbReference type="Proteomes" id="UP000556026"/>
    </source>
</evidence>
<dbReference type="SFLD" id="SFLDS00029">
    <property type="entry name" value="Radical_SAM"/>
    <property type="match status" value="1"/>
</dbReference>
<keyword evidence="3" id="KW-0949">S-adenosyl-L-methionine</keyword>
<comment type="caution">
    <text evidence="9">The sequence shown here is derived from an EMBL/GenBank/DDBJ whole genome shotgun (WGS) entry which is preliminary data.</text>
</comment>
<dbReference type="CDD" id="cd21109">
    <property type="entry name" value="SPASM"/>
    <property type="match status" value="1"/>
</dbReference>
<dbReference type="GO" id="GO:0032324">
    <property type="term" value="P:molybdopterin cofactor biosynthetic process"/>
    <property type="evidence" value="ECO:0007669"/>
    <property type="project" value="UniProtKB-ARBA"/>
</dbReference>
<keyword evidence="6" id="KW-0408">Iron</keyword>
<keyword evidence="7" id="KW-0411">Iron-sulfur</keyword>
<dbReference type="InterPro" id="IPR006638">
    <property type="entry name" value="Elp3/MiaA/NifB-like_rSAM"/>
</dbReference>
<keyword evidence="10" id="KW-1185">Reference proteome</keyword>